<dbReference type="PANTHER" id="PTHR24416:SF566">
    <property type="entry name" value="EPIDERMAL GROWTH FACTOR RECEPTOR"/>
    <property type="match status" value="1"/>
</dbReference>
<evidence type="ECO:0000256" key="2">
    <source>
        <dbReference type="ARBA" id="ARBA00051243"/>
    </source>
</evidence>
<evidence type="ECO:0000259" key="5">
    <source>
        <dbReference type="PROSITE" id="PS50011"/>
    </source>
</evidence>
<evidence type="ECO:0000256" key="1">
    <source>
        <dbReference type="ARBA" id="ARBA00004167"/>
    </source>
</evidence>
<dbReference type="PROSITE" id="PS00107">
    <property type="entry name" value="PROTEIN_KINASE_ATP"/>
    <property type="match status" value="1"/>
</dbReference>
<evidence type="ECO:0000313" key="7">
    <source>
        <dbReference type="WBParaSite" id="ACRNAN_scaffold4821.g30950.t1"/>
    </source>
</evidence>
<dbReference type="Pfam" id="PF07714">
    <property type="entry name" value="PK_Tyr_Ser-Thr"/>
    <property type="match status" value="1"/>
</dbReference>
<dbReference type="SUPFAM" id="SSF56112">
    <property type="entry name" value="Protein kinase-like (PK-like)"/>
    <property type="match status" value="1"/>
</dbReference>
<dbReference type="GO" id="GO:0005886">
    <property type="term" value="C:plasma membrane"/>
    <property type="evidence" value="ECO:0007669"/>
    <property type="project" value="TreeGrafter"/>
</dbReference>
<dbReference type="Proteomes" id="UP000887540">
    <property type="component" value="Unplaced"/>
</dbReference>
<dbReference type="CDD" id="cd00064">
    <property type="entry name" value="FU"/>
    <property type="match status" value="1"/>
</dbReference>
<dbReference type="InterPro" id="IPR000719">
    <property type="entry name" value="Prot_kinase_dom"/>
</dbReference>
<dbReference type="InterPro" id="IPR008266">
    <property type="entry name" value="Tyr_kinase_AS"/>
</dbReference>
<evidence type="ECO:0000313" key="6">
    <source>
        <dbReference type="Proteomes" id="UP000887540"/>
    </source>
</evidence>
<keyword evidence="3" id="KW-0547">Nucleotide-binding</keyword>
<name>A0A914DZS5_9BILA</name>
<dbReference type="GO" id="GO:0004714">
    <property type="term" value="F:transmembrane receptor protein tyrosine kinase activity"/>
    <property type="evidence" value="ECO:0007669"/>
    <property type="project" value="UniProtKB-EC"/>
</dbReference>
<evidence type="ECO:0000256" key="3">
    <source>
        <dbReference type="PROSITE-ProRule" id="PRU10141"/>
    </source>
</evidence>
<dbReference type="PANTHER" id="PTHR24416">
    <property type="entry name" value="TYROSINE-PROTEIN KINASE RECEPTOR"/>
    <property type="match status" value="1"/>
</dbReference>
<dbReference type="PRINTS" id="PR00109">
    <property type="entry name" value="TYRKINASE"/>
</dbReference>
<dbReference type="InterPro" id="IPR006212">
    <property type="entry name" value="Furin_repeat"/>
</dbReference>
<evidence type="ECO:0000256" key="4">
    <source>
        <dbReference type="SAM" id="MobiDB-lite"/>
    </source>
</evidence>
<dbReference type="InterPro" id="IPR050122">
    <property type="entry name" value="RTK"/>
</dbReference>
<reference evidence="7" key="1">
    <citation type="submission" date="2022-11" db="UniProtKB">
        <authorList>
            <consortium name="WormBaseParasite"/>
        </authorList>
    </citation>
    <scope>IDENTIFICATION</scope>
</reference>
<dbReference type="SMART" id="SM00261">
    <property type="entry name" value="FU"/>
    <property type="match status" value="1"/>
</dbReference>
<comment type="catalytic activity">
    <reaction evidence="2">
        <text>L-tyrosyl-[protein] + ATP = O-phospho-L-tyrosyl-[protein] + ADP + H(+)</text>
        <dbReference type="Rhea" id="RHEA:10596"/>
        <dbReference type="Rhea" id="RHEA-COMP:10136"/>
        <dbReference type="Rhea" id="RHEA-COMP:20101"/>
        <dbReference type="ChEBI" id="CHEBI:15378"/>
        <dbReference type="ChEBI" id="CHEBI:30616"/>
        <dbReference type="ChEBI" id="CHEBI:46858"/>
        <dbReference type="ChEBI" id="CHEBI:61978"/>
        <dbReference type="ChEBI" id="CHEBI:456216"/>
        <dbReference type="EC" id="2.7.10.1"/>
    </reaction>
</comment>
<accession>A0A914DZS5</accession>
<feature type="binding site" evidence="3">
    <location>
        <position position="451"/>
    </location>
    <ligand>
        <name>ATP</name>
        <dbReference type="ChEBI" id="CHEBI:30616"/>
    </ligand>
</feature>
<sequence>MRSKRAVIDLSYCHADDFIENFHGIEQRKSNGRFNSSIKIHNEAFAFGKRDFTIFKPEHYCFLTYVGIRYNGKVDVETRITSRFHSRPLTWLPISCWLIVNLTDERRNVLWSSEFFFHIDGKTSPKIKTLPTVQAKENYIYRRHTRQMPIDLLTKIKPENIDLYYIKESDLKQKYIRYKRSNLKSGQKSFDDLKTKEEKVLFLLDQSKVSHRNYSSCINESRDGKTSGKFSRDCTFCYVAVKLYNNTYKCLNPTNDQGCYQLGYKNFYLQGVEFWRDEVPSLSVCLKCHDACKTCDSYGNSTKENLCECKNYRMMETEHISDDNDTCVLDCPVKGFWETDYWIALEKTEDKYGHCVKCQDRFCSASSTFRFIILPTLTLSSVILIFLIVKNIILWWQVEPDLSRLNIIQANELRRSNVLLGIGSFGKVYKGALLIETKRFGYKYPYPVAIKIIQPHNEESLELLYNGMAYLAEKKIVHCDLAARNVLMRNHNHVEVADFGLATVINENTPDMFSLLWAPVELLKIYLSKNEKYFPSEKTDVWAFAVTCWEIFTYGETPYVNLIRGKDFTKSLFEFLENGGRLSNFDNCSPDLRRTLLQCWLHDPDGRPFFSSLKEKFSRYVKNPNQMLGTMKPSMAPTPNLLGIVTAFDTLNRLMSENLEQGSYASGEPNNSDEITTV</sequence>
<dbReference type="GO" id="GO:0007169">
    <property type="term" value="P:cell surface receptor protein tyrosine kinase signaling pathway"/>
    <property type="evidence" value="ECO:0007669"/>
    <property type="project" value="TreeGrafter"/>
</dbReference>
<keyword evidence="3" id="KW-0067">ATP-binding</keyword>
<dbReference type="PROSITE" id="PS50011">
    <property type="entry name" value="PROTEIN_KINASE_DOM"/>
    <property type="match status" value="1"/>
</dbReference>
<dbReference type="GO" id="GO:0005524">
    <property type="term" value="F:ATP binding"/>
    <property type="evidence" value="ECO:0007669"/>
    <property type="project" value="UniProtKB-UniRule"/>
</dbReference>
<feature type="domain" description="Protein kinase" evidence="5">
    <location>
        <begin position="341"/>
        <end position="621"/>
    </location>
</feature>
<dbReference type="InterPro" id="IPR001245">
    <property type="entry name" value="Ser-Thr/Tyr_kinase_cat_dom"/>
</dbReference>
<protein>
    <submittedName>
        <fullName evidence="7">Protein kinase domain-containing protein</fullName>
    </submittedName>
</protein>
<comment type="subcellular location">
    <subcellularLocation>
        <location evidence="1">Membrane</location>
        <topology evidence="1">Single-pass membrane protein</topology>
    </subcellularLocation>
</comment>
<dbReference type="InterPro" id="IPR011009">
    <property type="entry name" value="Kinase-like_dom_sf"/>
</dbReference>
<proteinExistence type="predicted"/>
<organism evidence="6 7">
    <name type="scientific">Acrobeloides nanus</name>
    <dbReference type="NCBI Taxonomy" id="290746"/>
    <lineage>
        <taxon>Eukaryota</taxon>
        <taxon>Metazoa</taxon>
        <taxon>Ecdysozoa</taxon>
        <taxon>Nematoda</taxon>
        <taxon>Chromadorea</taxon>
        <taxon>Rhabditida</taxon>
        <taxon>Tylenchina</taxon>
        <taxon>Cephalobomorpha</taxon>
        <taxon>Cephaloboidea</taxon>
        <taxon>Cephalobidae</taxon>
        <taxon>Acrobeloides</taxon>
    </lineage>
</organism>
<dbReference type="Gene3D" id="1.10.510.10">
    <property type="entry name" value="Transferase(Phosphotransferase) domain 1"/>
    <property type="match status" value="1"/>
</dbReference>
<dbReference type="GO" id="GO:0043235">
    <property type="term" value="C:receptor complex"/>
    <property type="evidence" value="ECO:0007669"/>
    <property type="project" value="TreeGrafter"/>
</dbReference>
<dbReference type="WBParaSite" id="ACRNAN_scaffold4821.g30950.t1">
    <property type="protein sequence ID" value="ACRNAN_scaffold4821.g30950.t1"/>
    <property type="gene ID" value="ACRNAN_scaffold4821.g30950"/>
</dbReference>
<dbReference type="AlphaFoldDB" id="A0A914DZS5"/>
<feature type="region of interest" description="Disordered" evidence="4">
    <location>
        <begin position="659"/>
        <end position="678"/>
    </location>
</feature>
<dbReference type="PROSITE" id="PS00109">
    <property type="entry name" value="PROTEIN_KINASE_TYR"/>
    <property type="match status" value="1"/>
</dbReference>
<keyword evidence="6" id="KW-1185">Reference proteome</keyword>
<dbReference type="InterPro" id="IPR017441">
    <property type="entry name" value="Protein_kinase_ATP_BS"/>
</dbReference>